<evidence type="ECO:0000313" key="3">
    <source>
        <dbReference type="Proteomes" id="UP000008544"/>
    </source>
</evidence>
<reference evidence="3" key="1">
    <citation type="submission" date="2007-10" db="EMBL/GenBank/DDBJ databases">
        <title>Complete sequence of chromosome of Desulforudis audaxviator MP104C.</title>
        <authorList>
            <person name="Copeland A."/>
            <person name="Lucas S."/>
            <person name="Lapidus A."/>
            <person name="Barry K."/>
            <person name="Glavina del Rio T."/>
            <person name="Dalin E."/>
            <person name="Tice H."/>
            <person name="Bruce D."/>
            <person name="Pitluck S."/>
            <person name="Lowry S.R."/>
            <person name="Larimer F."/>
            <person name="Land M.L."/>
            <person name="Hauser L."/>
            <person name="Kyrpides N."/>
            <person name="Ivanova N.N."/>
            <person name="Richardson P."/>
        </authorList>
    </citation>
    <scope>NUCLEOTIDE SEQUENCE [LARGE SCALE GENOMIC DNA]</scope>
    <source>
        <strain evidence="3">MP104C</strain>
    </source>
</reference>
<feature type="compositionally biased region" description="Basic and acidic residues" evidence="1">
    <location>
        <begin position="62"/>
        <end position="73"/>
    </location>
</feature>
<feature type="compositionally biased region" description="Polar residues" evidence="1">
    <location>
        <begin position="102"/>
        <end position="115"/>
    </location>
</feature>
<feature type="region of interest" description="Disordered" evidence="1">
    <location>
        <begin position="62"/>
        <end position="125"/>
    </location>
</feature>
<keyword evidence="3" id="KW-1185">Reference proteome</keyword>
<gene>
    <name evidence="2" type="ordered locus">Daud_1528</name>
</gene>
<dbReference type="KEGG" id="dau:Daud_1528"/>
<dbReference type="AlphaFoldDB" id="B1I4W3"/>
<organism evidence="2 3">
    <name type="scientific">Desulforudis audaxviator (strain MP104C)</name>
    <dbReference type="NCBI Taxonomy" id="477974"/>
    <lineage>
        <taxon>Bacteria</taxon>
        <taxon>Bacillati</taxon>
        <taxon>Bacillota</taxon>
        <taxon>Clostridia</taxon>
        <taxon>Thermoanaerobacterales</taxon>
        <taxon>Candidatus Desulforudaceae</taxon>
        <taxon>Candidatus Desulforudis</taxon>
    </lineage>
</organism>
<evidence type="ECO:0000313" key="2">
    <source>
        <dbReference type="EMBL" id="ACA60031.1"/>
    </source>
</evidence>
<sequence length="125" mass="14155">MRSHFYFRPHISYLNLTLTQCKTPKRGFLVPLPEHGLFTAWIEGAFYSTHNGTEEWLHMSPKDKKLAGNKDQKLTNPDVNPILNPDDDLGDNILVAPEVTDPGNTTRVNPDNTDLNRPDFGCPPR</sequence>
<protein>
    <submittedName>
        <fullName evidence="2">Uncharacterized protein</fullName>
    </submittedName>
</protein>
<evidence type="ECO:0000256" key="1">
    <source>
        <dbReference type="SAM" id="MobiDB-lite"/>
    </source>
</evidence>
<accession>B1I4W3</accession>
<dbReference type="EMBL" id="CP000860">
    <property type="protein sequence ID" value="ACA60031.1"/>
    <property type="molecule type" value="Genomic_DNA"/>
</dbReference>
<proteinExistence type="predicted"/>
<dbReference type="HOGENOM" id="CLU_1989010_0_0_9"/>
<reference evidence="2 3" key="2">
    <citation type="journal article" date="2008" name="Science">
        <title>Environmental genomics reveals a single-species ecosystem deep within Earth.</title>
        <authorList>
            <person name="Chivian D."/>
            <person name="Brodie E.L."/>
            <person name="Alm E.J."/>
            <person name="Culley D.E."/>
            <person name="Dehal P.S."/>
            <person name="Desantis T.Z."/>
            <person name="Gihring T.M."/>
            <person name="Lapidus A."/>
            <person name="Lin L.H."/>
            <person name="Lowry S.R."/>
            <person name="Moser D.P."/>
            <person name="Richardson P.M."/>
            <person name="Southam G."/>
            <person name="Wanger G."/>
            <person name="Pratt L.M."/>
            <person name="Andersen G.L."/>
            <person name="Hazen T.C."/>
            <person name="Brockman F.J."/>
            <person name="Arkin A.P."/>
            <person name="Onstott T.C."/>
        </authorList>
    </citation>
    <scope>NUCLEOTIDE SEQUENCE [LARGE SCALE GENOMIC DNA]</scope>
    <source>
        <strain evidence="2 3">MP104C</strain>
    </source>
</reference>
<dbReference type="Proteomes" id="UP000008544">
    <property type="component" value="Chromosome"/>
</dbReference>
<dbReference type="STRING" id="477974.Daud_1528"/>
<name>B1I4W3_DESAP</name>